<evidence type="ECO:0000313" key="1">
    <source>
        <dbReference type="EMBL" id="KAK6789295.1"/>
    </source>
</evidence>
<dbReference type="SUPFAM" id="SSF52540">
    <property type="entry name" value="P-loop containing nucleoside triphosphate hydrolases"/>
    <property type="match status" value="1"/>
</dbReference>
<dbReference type="InterPro" id="IPR027417">
    <property type="entry name" value="P-loop_NTPase"/>
</dbReference>
<gene>
    <name evidence="1" type="ORF">RDI58_013094</name>
</gene>
<organism evidence="1 2">
    <name type="scientific">Solanum bulbocastanum</name>
    <name type="common">Wild potato</name>
    <dbReference type="NCBI Taxonomy" id="147425"/>
    <lineage>
        <taxon>Eukaryota</taxon>
        <taxon>Viridiplantae</taxon>
        <taxon>Streptophyta</taxon>
        <taxon>Embryophyta</taxon>
        <taxon>Tracheophyta</taxon>
        <taxon>Spermatophyta</taxon>
        <taxon>Magnoliopsida</taxon>
        <taxon>eudicotyledons</taxon>
        <taxon>Gunneridae</taxon>
        <taxon>Pentapetalae</taxon>
        <taxon>asterids</taxon>
        <taxon>lamiids</taxon>
        <taxon>Solanales</taxon>
        <taxon>Solanaceae</taxon>
        <taxon>Solanoideae</taxon>
        <taxon>Solaneae</taxon>
        <taxon>Solanum</taxon>
    </lineage>
</organism>
<keyword evidence="2" id="KW-1185">Reference proteome</keyword>
<dbReference type="EMBL" id="JBANQN010000005">
    <property type="protein sequence ID" value="KAK6789295.1"/>
    <property type="molecule type" value="Genomic_DNA"/>
</dbReference>
<dbReference type="AlphaFoldDB" id="A0AAN8YDS1"/>
<dbReference type="Proteomes" id="UP001371456">
    <property type="component" value="Unassembled WGS sequence"/>
</dbReference>
<protein>
    <recommendedName>
        <fullName evidence="3">Sulfotransferase</fullName>
    </recommendedName>
</protein>
<reference evidence="1 2" key="1">
    <citation type="submission" date="2024-02" db="EMBL/GenBank/DDBJ databases">
        <title>de novo genome assembly of Solanum bulbocastanum strain 11H21.</title>
        <authorList>
            <person name="Hosaka A.J."/>
        </authorList>
    </citation>
    <scope>NUCLEOTIDE SEQUENCE [LARGE SCALE GENOMIC DNA]</scope>
    <source>
        <tissue evidence="1">Young leaves</tissue>
    </source>
</reference>
<dbReference type="Gene3D" id="3.40.50.300">
    <property type="entry name" value="P-loop containing nucleotide triphosphate hydrolases"/>
    <property type="match status" value="1"/>
</dbReference>
<name>A0AAN8YDS1_SOLBU</name>
<proteinExistence type="predicted"/>
<accession>A0AAN8YDS1</accession>
<comment type="caution">
    <text evidence="1">The sequence shown here is derived from an EMBL/GenBank/DDBJ whole genome shotgun (WGS) entry which is preliminary data.</text>
</comment>
<evidence type="ECO:0008006" key="3">
    <source>
        <dbReference type="Google" id="ProtNLM"/>
    </source>
</evidence>
<evidence type="ECO:0000313" key="2">
    <source>
        <dbReference type="Proteomes" id="UP001371456"/>
    </source>
</evidence>
<sequence>MFTTFLVSFFFMKKSSTIVNNEEIERIIEQLPKTDNFWNNFQLYQWKGFWSNLTILKAAMVLKATFKSEPNDVLLASSIKTGSTWLKAICVSSMQGNKDEEERPFS</sequence>